<dbReference type="GO" id="GO:0019941">
    <property type="term" value="P:modification-dependent protein catabolic process"/>
    <property type="evidence" value="ECO:0007669"/>
    <property type="project" value="UniProtKB-UniRule"/>
</dbReference>
<dbReference type="STRING" id="264251.FB00_10670"/>
<evidence type="ECO:0000256" key="10">
    <source>
        <dbReference type="NCBIfam" id="TIGR03690"/>
    </source>
</evidence>
<dbReference type="InterPro" id="IPR023333">
    <property type="entry name" value="Proteasome_suB-type"/>
</dbReference>
<dbReference type="Proteomes" id="UP000035265">
    <property type="component" value="Unassembled WGS sequence"/>
</dbReference>
<keyword evidence="4 9" id="KW-0888">Threonine protease</keyword>
<evidence type="ECO:0000256" key="11">
    <source>
        <dbReference type="SAM" id="MobiDB-lite"/>
    </source>
</evidence>
<evidence type="ECO:0000313" key="12">
    <source>
        <dbReference type="EMBL" id="KLN34780.1"/>
    </source>
</evidence>
<evidence type="ECO:0000256" key="4">
    <source>
        <dbReference type="ARBA" id="ARBA00022698"/>
    </source>
</evidence>
<evidence type="ECO:0000256" key="2">
    <source>
        <dbReference type="ARBA" id="ARBA00022490"/>
    </source>
</evidence>
<comment type="pathway">
    <text evidence="9">Protein degradation; proteasomal Pup-dependent pathway.</text>
</comment>
<dbReference type="PROSITE" id="PS51476">
    <property type="entry name" value="PROTEASOME_BETA_2"/>
    <property type="match status" value="1"/>
</dbReference>
<gene>
    <name evidence="9" type="primary">prcB</name>
    <name evidence="12" type="ORF">FB00_10670</name>
</gene>
<comment type="subcellular location">
    <subcellularLocation>
        <location evidence="9">Cytoplasm</location>
    </subcellularLocation>
</comment>
<accession>A0A0H2KML6</accession>
<dbReference type="InterPro" id="IPR022483">
    <property type="entry name" value="PSB_actinobac"/>
</dbReference>
<dbReference type="SUPFAM" id="SSF56235">
    <property type="entry name" value="N-terminal nucleophile aminohydrolases (Ntn hydrolases)"/>
    <property type="match status" value="1"/>
</dbReference>
<name>A0A0H2KML6_9MICO</name>
<dbReference type="NCBIfam" id="TIGR03690">
    <property type="entry name" value="20S_bact_beta"/>
    <property type="match status" value="1"/>
</dbReference>
<evidence type="ECO:0000313" key="13">
    <source>
        <dbReference type="Proteomes" id="UP000035265"/>
    </source>
</evidence>
<sequence length="311" mass="32759">MSTDQPGRLPDAFTTPGSSSFLDFLSGHAPDLLPSHRAAAHTSGGVAPDAPHATTIVALTFGAEGVAGGVVMAGDRRATMGSMIANREIEKVFPADEFSAVGIAGTAGIAVELVRLFQLELEHYEKIEGSLLSLDGKANRLSTMIRQNLGLAMQGLAVVPLFAGFDLDRGGGRIFSYDVTGGRYEERAYHSVGSGSVFARSSLKKLWRTELDRQASVRVAVEALYDAADDDSATGGPDPVRRIWPVVAVVTQAGYERVPDDELAAVVEQIVAERSGTGVPRRRPAVTNAEAVPHDQPHDLSQGPASGGDAE</sequence>
<dbReference type="UniPathway" id="UPA00997"/>
<evidence type="ECO:0000256" key="8">
    <source>
        <dbReference type="ARBA" id="ARBA00023145"/>
    </source>
</evidence>
<dbReference type="InterPro" id="IPR029055">
    <property type="entry name" value="Ntn_hydrolases_N"/>
</dbReference>
<dbReference type="GO" id="GO:0005737">
    <property type="term" value="C:cytoplasm"/>
    <property type="evidence" value="ECO:0007669"/>
    <property type="project" value="UniProtKB-SubCell"/>
</dbReference>
<evidence type="ECO:0000256" key="1">
    <source>
        <dbReference type="ARBA" id="ARBA00001198"/>
    </source>
</evidence>
<dbReference type="EMBL" id="JNBQ01000010">
    <property type="protein sequence ID" value="KLN34780.1"/>
    <property type="molecule type" value="Genomic_DNA"/>
</dbReference>
<evidence type="ECO:0000256" key="6">
    <source>
        <dbReference type="ARBA" id="ARBA00022813"/>
    </source>
</evidence>
<feature type="chain" id="PRO_5023558825" description="Proteasome subunit beta" evidence="9">
    <location>
        <begin position="54"/>
        <end position="311"/>
    </location>
</feature>
<dbReference type="PANTHER" id="PTHR32194:SF0">
    <property type="entry name" value="ATP-DEPENDENT PROTEASE SUBUNIT HSLV"/>
    <property type="match status" value="1"/>
</dbReference>
<comment type="activity regulation">
    <text evidence="9">The formation of the proteasomal ATPase ARC-20S proteasome complex, likely via the docking of the C-termini of ARC into the intersubunit pockets in the alpha-rings, may trigger opening of the gate for substrate entry. Interconversion between the open-gate and close-gate conformations leads to a dynamic regulation of the 20S proteasome proteolysis activity.</text>
</comment>
<evidence type="ECO:0000256" key="7">
    <source>
        <dbReference type="ARBA" id="ARBA00022942"/>
    </source>
</evidence>
<feature type="propeptide" id="PRO_5005031308" description="Removed in mature form; by autocatalysis" evidence="9">
    <location>
        <begin position="1"/>
        <end position="53"/>
    </location>
</feature>
<comment type="similarity">
    <text evidence="9">Belongs to the peptidase T1B family.</text>
</comment>
<keyword evidence="2 9" id="KW-0963">Cytoplasm</keyword>
<evidence type="ECO:0000256" key="9">
    <source>
        <dbReference type="HAMAP-Rule" id="MF_02113"/>
    </source>
</evidence>
<dbReference type="RefSeq" id="WP_082141206.1">
    <property type="nucleotide sequence ID" value="NZ_JNBQ01000010.1"/>
</dbReference>
<reference evidence="12 13" key="1">
    <citation type="submission" date="2014-05" db="EMBL/GenBank/DDBJ databases">
        <title>Cellulosimicrobium funkei U11 genome.</title>
        <authorList>
            <person name="Hu C."/>
            <person name="Gong Y."/>
            <person name="Wan W."/>
            <person name="Jiang M."/>
        </authorList>
    </citation>
    <scope>NUCLEOTIDE SEQUENCE [LARGE SCALE GENOMIC DNA]</scope>
    <source>
        <strain evidence="12 13">U11</strain>
    </source>
</reference>
<dbReference type="InterPro" id="IPR001353">
    <property type="entry name" value="Proteasome_sua/b"/>
</dbReference>
<feature type="region of interest" description="Disordered" evidence="11">
    <location>
        <begin position="275"/>
        <end position="311"/>
    </location>
</feature>
<dbReference type="GO" id="GO:0019774">
    <property type="term" value="C:proteasome core complex, beta-subunit complex"/>
    <property type="evidence" value="ECO:0007669"/>
    <property type="project" value="UniProtKB-UniRule"/>
</dbReference>
<dbReference type="Pfam" id="PF00227">
    <property type="entry name" value="Proteasome"/>
    <property type="match status" value="1"/>
</dbReference>
<evidence type="ECO:0000256" key="5">
    <source>
        <dbReference type="ARBA" id="ARBA00022801"/>
    </source>
</evidence>
<keyword evidence="13" id="KW-1185">Reference proteome</keyword>
<protein>
    <recommendedName>
        <fullName evidence="9 10">Proteasome subunit beta</fullName>
        <ecNumber evidence="9 10">3.4.25.1</ecNumber>
    </recommendedName>
    <alternativeName>
        <fullName evidence="9">20S proteasome beta subunit</fullName>
    </alternativeName>
    <alternativeName>
        <fullName evidence="9">Proteasome core protein PrcB</fullName>
    </alternativeName>
</protein>
<dbReference type="PANTHER" id="PTHR32194">
    <property type="entry name" value="METALLOPROTEASE TLDD"/>
    <property type="match status" value="1"/>
</dbReference>
<dbReference type="PATRIC" id="fig|264251.5.peg.2173"/>
<comment type="subunit">
    <text evidence="9">The 20S proteasome core is composed of 14 alpha and 14 beta subunits that assemble into four stacked heptameric rings, resulting in a barrel-shaped structure. The two inner rings, each composed of seven catalytic beta subunits, are sandwiched by two outer rings, each composed of seven alpha subunits. The catalytic chamber with the active sites is on the inside of the barrel. Has a gated structure, the ends of the cylinder being occluded by the N-termini of the alpha-subunits. Is capped by the proteasome-associated ATPase, ARC.</text>
</comment>
<dbReference type="CDD" id="cd01906">
    <property type="entry name" value="proteasome_protease_HslV"/>
    <property type="match status" value="1"/>
</dbReference>
<dbReference type="Gene3D" id="3.60.20.10">
    <property type="entry name" value="Glutamine Phosphoribosylpyrophosphate, subunit 1, domain 1"/>
    <property type="match status" value="1"/>
</dbReference>
<evidence type="ECO:0000256" key="3">
    <source>
        <dbReference type="ARBA" id="ARBA00022670"/>
    </source>
</evidence>
<organism evidence="12 13">
    <name type="scientific">Cellulosimicrobium funkei</name>
    <dbReference type="NCBI Taxonomy" id="264251"/>
    <lineage>
        <taxon>Bacteria</taxon>
        <taxon>Bacillati</taxon>
        <taxon>Actinomycetota</taxon>
        <taxon>Actinomycetes</taxon>
        <taxon>Micrococcales</taxon>
        <taxon>Promicromonosporaceae</taxon>
        <taxon>Cellulosimicrobium</taxon>
    </lineage>
</organism>
<comment type="function">
    <text evidence="9">Component of the proteasome core, a large protease complex with broad specificity involved in protein degradation.</text>
</comment>
<keyword evidence="6 9" id="KW-0068">Autocatalytic cleavage</keyword>
<proteinExistence type="inferred from homology"/>
<dbReference type="GO" id="GO:0004298">
    <property type="term" value="F:threonine-type endopeptidase activity"/>
    <property type="evidence" value="ECO:0007669"/>
    <property type="project" value="UniProtKB-UniRule"/>
</dbReference>
<feature type="active site" description="Nucleophile" evidence="9">
    <location>
        <position position="54"/>
    </location>
</feature>
<keyword evidence="5 9" id="KW-0378">Hydrolase</keyword>
<dbReference type="EC" id="3.4.25.1" evidence="9 10"/>
<keyword evidence="8 9" id="KW-0865">Zymogen</keyword>
<dbReference type="AlphaFoldDB" id="A0A0H2KML6"/>
<comment type="caution">
    <text evidence="12">The sequence shown here is derived from an EMBL/GenBank/DDBJ whole genome shotgun (WGS) entry which is preliminary data.</text>
</comment>
<dbReference type="GO" id="GO:0010498">
    <property type="term" value="P:proteasomal protein catabolic process"/>
    <property type="evidence" value="ECO:0007669"/>
    <property type="project" value="UniProtKB-UniRule"/>
</dbReference>
<dbReference type="HAMAP" id="MF_02113_B">
    <property type="entry name" value="Proteasome_B_B"/>
    <property type="match status" value="1"/>
</dbReference>
<keyword evidence="7 9" id="KW-0647">Proteasome</keyword>
<keyword evidence="3 9" id="KW-0645">Protease</keyword>
<comment type="catalytic activity">
    <reaction evidence="1 9">
        <text>Cleavage of peptide bonds with very broad specificity.</text>
        <dbReference type="EC" id="3.4.25.1"/>
    </reaction>
</comment>